<reference evidence="2" key="1">
    <citation type="submission" date="2021-02" db="EMBL/GenBank/DDBJ databases">
        <authorList>
            <person name="Nowell W R."/>
        </authorList>
    </citation>
    <scope>NUCLEOTIDE SEQUENCE</scope>
</reference>
<evidence type="ECO:0000313" key="3">
    <source>
        <dbReference type="EMBL" id="CAF3585434.1"/>
    </source>
</evidence>
<sequence>MSIENNSTLKIMALGRPFQLGILYDYRTDKLIPDISLWNSNLSSEYINCQPLSWNKCQLYVTDTFTDKADLLGIDNNLKISVLANLIQLSGSAKLIDDRKKSNHILRFILKYSIKKHIDALTMTYINKNYTKYQEVLDQQIATHIVTDILYGGEIFFLFDRKLSIDEDRPNIENCIKLLLKKFETFQILDNDELNWNDHEKKLAGTLTCQYYGDFQIQSNPTTFKEIVKLYKELSKSLNQNINNIIPKQVWIYPLYLLDEFCLVKKNFYEINNDIVIKILELFDNLYQLEETLNDFKISLSSIKMFYRTEQKLLIYLTRLSEIEIYIRNQMMQILPKIRHGSMEEIALIDLMKNLDLSSSNKRRLNDWIQFKIDEINIFKDFQNDLSKQDNIHLLSCSFDEVKKKLKSKFILRLIIHITDKNDLFLNEIFQYFNNNITKSINQYTNEDYWFNKNNFLLIQNQISLFIKFAQANYSKSNIEFIVNEEYADEFHMNKGVTSILYQNNVPINFEIPSRPGQPYATNVTDHSLTLKWSKPIYGSQSIQQYKIYSKNSSNYKWNLLLTTANATLSIDMSNLIKGKYQFKVQGTTLVGDTPESDVSNIIDVKAPSQPVVSVPTKIISKPTPIVTPNQVTTVKATVDVTPAWFEPVKPIPPEKIRFPANYNKNSPQDVRTYSCLSTYRSMVQNTKTIDFVANPFLSNVDNTETLVVVLNELAYQLGAHLTFTQANFKYNDSDYRTACGVTNLGSIHSLLASEGNYQTAKFDLHFTLNYDDIIASPKTLQNFVLRLINDICSLVGCDKDFVRVFSVKRTSSSLVEFGFTTTQRDETEKLAKSLKQQLNKISIAQRPDIFQYLFPEEYDYKLEPALAFLQLQQSDFELEYNRYYSHADEEIRGGHPYYFPQGWYRHALKVDDKYPNDKAWLGMNNSPGEWAVAYHGTISKAVKGIKDKGLLHSFVTTDAMKDEAKQQNPSIPDVKGLYVATHCEGGAANYTMPFEIKDNSGTSKDYRVVFQCRVQPGKFTVHASPVKVGRAWRVFDEKAIRPYGLLLKSSETM</sequence>
<dbReference type="Pfam" id="PF18078">
    <property type="entry name" value="Thioredoxin_11"/>
    <property type="match status" value="1"/>
</dbReference>
<organism evidence="2 4">
    <name type="scientific">Rotaria sordida</name>
    <dbReference type="NCBI Taxonomy" id="392033"/>
    <lineage>
        <taxon>Eukaryota</taxon>
        <taxon>Metazoa</taxon>
        <taxon>Spiralia</taxon>
        <taxon>Gnathifera</taxon>
        <taxon>Rotifera</taxon>
        <taxon>Eurotatoria</taxon>
        <taxon>Bdelloidea</taxon>
        <taxon>Philodinida</taxon>
        <taxon>Philodinidae</taxon>
        <taxon>Rotaria</taxon>
    </lineage>
</organism>
<feature type="domain" description="Fibronectin type-III" evidence="1">
    <location>
        <begin position="515"/>
        <end position="608"/>
    </location>
</feature>
<dbReference type="Proteomes" id="UP000663889">
    <property type="component" value="Unassembled WGS sequence"/>
</dbReference>
<dbReference type="SUPFAM" id="SSF49265">
    <property type="entry name" value="Fibronectin type III"/>
    <property type="match status" value="1"/>
</dbReference>
<accession>A0A814KNC1</accession>
<dbReference type="PROSITE" id="PS50853">
    <property type="entry name" value="FN3"/>
    <property type="match status" value="1"/>
</dbReference>
<dbReference type="Proteomes" id="UP000663874">
    <property type="component" value="Unassembled WGS sequence"/>
</dbReference>
<gene>
    <name evidence="3" type="ORF">FNK824_LOCUS2648</name>
    <name evidence="2" type="ORF">SEV965_LOCUS13528</name>
</gene>
<dbReference type="Pfam" id="PF21109">
    <property type="entry name" value="Stonustoxin_helical"/>
    <property type="match status" value="1"/>
</dbReference>
<dbReference type="InterPro" id="IPR048997">
    <property type="entry name" value="Stonustoxin-like_helical"/>
</dbReference>
<dbReference type="InterPro" id="IPR056072">
    <property type="entry name" value="SNTX_MACPF/CDC-like_dom"/>
</dbReference>
<dbReference type="SMART" id="SM00060">
    <property type="entry name" value="FN3"/>
    <property type="match status" value="1"/>
</dbReference>
<evidence type="ECO:0000313" key="4">
    <source>
        <dbReference type="Proteomes" id="UP000663889"/>
    </source>
</evidence>
<protein>
    <recommendedName>
        <fullName evidence="1">Fibronectin type-III domain-containing protein</fullName>
    </recommendedName>
</protein>
<dbReference type="Pfam" id="PF00041">
    <property type="entry name" value="fn3"/>
    <property type="match status" value="1"/>
</dbReference>
<dbReference type="EMBL" id="CAJOBE010000164">
    <property type="protein sequence ID" value="CAF3585434.1"/>
    <property type="molecule type" value="Genomic_DNA"/>
</dbReference>
<dbReference type="InterPro" id="IPR003961">
    <property type="entry name" value="FN3_dom"/>
</dbReference>
<proteinExistence type="predicted"/>
<dbReference type="PANTHER" id="PTHR31594:SF14">
    <property type="entry name" value="FIBRONECTIN TYPE-III DOMAIN-CONTAINING PROTEIN"/>
    <property type="match status" value="1"/>
</dbReference>
<dbReference type="InterPro" id="IPR040581">
    <property type="entry name" value="Thioredoxin_11"/>
</dbReference>
<dbReference type="EMBL" id="CAJNOU010000642">
    <property type="protein sequence ID" value="CAF1054745.1"/>
    <property type="molecule type" value="Genomic_DNA"/>
</dbReference>
<dbReference type="CDD" id="cd00063">
    <property type="entry name" value="FN3"/>
    <property type="match status" value="1"/>
</dbReference>
<dbReference type="Pfam" id="PF24674">
    <property type="entry name" value="MACPF_SNTX"/>
    <property type="match status" value="1"/>
</dbReference>
<dbReference type="Gene3D" id="2.60.40.10">
    <property type="entry name" value="Immunoglobulins"/>
    <property type="match status" value="1"/>
</dbReference>
<dbReference type="InterPro" id="IPR013783">
    <property type="entry name" value="Ig-like_fold"/>
</dbReference>
<name>A0A814KNC1_9BILA</name>
<dbReference type="AlphaFoldDB" id="A0A814KNC1"/>
<evidence type="ECO:0000313" key="2">
    <source>
        <dbReference type="EMBL" id="CAF1054745.1"/>
    </source>
</evidence>
<evidence type="ECO:0000259" key="1">
    <source>
        <dbReference type="PROSITE" id="PS50853"/>
    </source>
</evidence>
<dbReference type="InterPro" id="IPR052090">
    <property type="entry name" value="Cytolytic_pore-forming_toxin"/>
</dbReference>
<dbReference type="PANTHER" id="PTHR31594">
    <property type="entry name" value="AIG1-TYPE G DOMAIN-CONTAINING PROTEIN"/>
    <property type="match status" value="1"/>
</dbReference>
<comment type="caution">
    <text evidence="2">The sequence shown here is derived from an EMBL/GenBank/DDBJ whole genome shotgun (WGS) entry which is preliminary data.</text>
</comment>
<dbReference type="InterPro" id="IPR036116">
    <property type="entry name" value="FN3_sf"/>
</dbReference>